<feature type="chain" id="PRO_5035169091" evidence="1">
    <location>
        <begin position="19"/>
        <end position="56"/>
    </location>
</feature>
<comment type="caution">
    <text evidence="2">The sequence shown here is derived from an EMBL/GenBank/DDBJ whole genome shotgun (WGS) entry which is preliminary data.</text>
</comment>
<sequence length="56" mass="6232">MSCLRFLLYFSLILPGLAAQPVLRLTTPERVTNPVTLTVAAGQIASVRTLAYKRWN</sequence>
<dbReference type="RefSeq" id="WP_207856630.1">
    <property type="nucleotide sequence ID" value="NZ_JAFREP010000002.1"/>
</dbReference>
<name>A0A8J7Q281_9BACT</name>
<evidence type="ECO:0000256" key="1">
    <source>
        <dbReference type="SAM" id="SignalP"/>
    </source>
</evidence>
<dbReference type="AlphaFoldDB" id="A0A8J7Q281"/>
<proteinExistence type="predicted"/>
<gene>
    <name evidence="2" type="ORF">J3U88_02900</name>
</gene>
<organism evidence="2 3">
    <name type="scientific">Acanthopleuribacter pedis</name>
    <dbReference type="NCBI Taxonomy" id="442870"/>
    <lineage>
        <taxon>Bacteria</taxon>
        <taxon>Pseudomonadati</taxon>
        <taxon>Acidobacteriota</taxon>
        <taxon>Holophagae</taxon>
        <taxon>Acanthopleuribacterales</taxon>
        <taxon>Acanthopleuribacteraceae</taxon>
        <taxon>Acanthopleuribacter</taxon>
    </lineage>
</organism>
<dbReference type="Proteomes" id="UP000664417">
    <property type="component" value="Unassembled WGS sequence"/>
</dbReference>
<reference evidence="2" key="1">
    <citation type="submission" date="2021-03" db="EMBL/GenBank/DDBJ databases">
        <authorList>
            <person name="Wang G."/>
        </authorList>
    </citation>
    <scope>NUCLEOTIDE SEQUENCE</scope>
    <source>
        <strain evidence="2">KCTC 12899</strain>
    </source>
</reference>
<keyword evidence="3" id="KW-1185">Reference proteome</keyword>
<evidence type="ECO:0000313" key="3">
    <source>
        <dbReference type="Proteomes" id="UP000664417"/>
    </source>
</evidence>
<dbReference type="EMBL" id="JAFREP010000002">
    <property type="protein sequence ID" value="MBO1317394.1"/>
    <property type="molecule type" value="Genomic_DNA"/>
</dbReference>
<keyword evidence="1" id="KW-0732">Signal</keyword>
<feature type="signal peptide" evidence="1">
    <location>
        <begin position="1"/>
        <end position="18"/>
    </location>
</feature>
<protein>
    <submittedName>
        <fullName evidence="2">Uncharacterized protein</fullName>
    </submittedName>
</protein>
<evidence type="ECO:0000313" key="2">
    <source>
        <dbReference type="EMBL" id="MBO1317394.1"/>
    </source>
</evidence>
<accession>A0A8J7Q281</accession>